<feature type="transmembrane region" description="Helical" evidence="1">
    <location>
        <begin position="213"/>
        <end position="231"/>
    </location>
</feature>
<dbReference type="Pfam" id="PF19877">
    <property type="entry name" value="DUF6350"/>
    <property type="match status" value="1"/>
</dbReference>
<feature type="transmembrane region" description="Helical" evidence="1">
    <location>
        <begin position="189"/>
        <end position="206"/>
    </location>
</feature>
<proteinExistence type="predicted"/>
<feature type="transmembrane region" description="Helical" evidence="1">
    <location>
        <begin position="133"/>
        <end position="151"/>
    </location>
</feature>
<dbReference type="InterPro" id="IPR045931">
    <property type="entry name" value="DUF6350"/>
</dbReference>
<protein>
    <submittedName>
        <fullName evidence="2">Unannotated protein</fullName>
    </submittedName>
</protein>
<dbReference type="EMBL" id="CAEZTV010000058">
    <property type="protein sequence ID" value="CAB4579923.1"/>
    <property type="molecule type" value="Genomic_DNA"/>
</dbReference>
<keyword evidence="1" id="KW-0812">Transmembrane</keyword>
<feature type="transmembrane region" description="Helical" evidence="1">
    <location>
        <begin position="293"/>
        <end position="312"/>
    </location>
</feature>
<feature type="transmembrane region" description="Helical" evidence="1">
    <location>
        <begin position="163"/>
        <end position="183"/>
    </location>
</feature>
<gene>
    <name evidence="2" type="ORF">UFOPK1747_00496</name>
</gene>
<reference evidence="2" key="1">
    <citation type="submission" date="2020-05" db="EMBL/GenBank/DDBJ databases">
        <authorList>
            <person name="Chiriac C."/>
            <person name="Salcher M."/>
            <person name="Ghai R."/>
            <person name="Kavagutti S V."/>
        </authorList>
    </citation>
    <scope>NUCLEOTIDE SEQUENCE</scope>
</reference>
<feature type="transmembrane region" description="Helical" evidence="1">
    <location>
        <begin position="14"/>
        <end position="36"/>
    </location>
</feature>
<keyword evidence="1" id="KW-0472">Membrane</keyword>
<feature type="transmembrane region" description="Helical" evidence="1">
    <location>
        <begin position="69"/>
        <end position="88"/>
    </location>
</feature>
<feature type="transmembrane region" description="Helical" evidence="1">
    <location>
        <begin position="109"/>
        <end position="127"/>
    </location>
</feature>
<keyword evidence="1" id="KW-1133">Transmembrane helix</keyword>
<dbReference type="AlphaFoldDB" id="A0A6J6EYU5"/>
<accession>A0A6J6EYU5</accession>
<feature type="transmembrane region" description="Helical" evidence="1">
    <location>
        <begin position="261"/>
        <end position="281"/>
    </location>
</feature>
<name>A0A6J6EYU5_9ZZZZ</name>
<feature type="transmembrane region" description="Helical" evidence="1">
    <location>
        <begin position="324"/>
        <end position="349"/>
    </location>
</feature>
<evidence type="ECO:0000313" key="2">
    <source>
        <dbReference type="EMBL" id="CAB4579923.1"/>
    </source>
</evidence>
<evidence type="ECO:0000256" key="1">
    <source>
        <dbReference type="SAM" id="Phobius"/>
    </source>
</evidence>
<organism evidence="2">
    <name type="scientific">freshwater metagenome</name>
    <dbReference type="NCBI Taxonomy" id="449393"/>
    <lineage>
        <taxon>unclassified sequences</taxon>
        <taxon>metagenomes</taxon>
        <taxon>ecological metagenomes</taxon>
    </lineage>
</organism>
<sequence length="364" mass="39121">MLVARAITVTLQQVIRSITLILFPLAFITLFAWATAGSTSGSTSDPIRAALWLWLGAHLTPFNISGEAITGYLSLLPLGALLLPVLAIRIGYRRSVERVGDAKSTRTYFLLWYLIIYCGVALIAGNAQASIDWKRGPITVVVILVLAIFSLKATKALHLPFNLFLIMLGIAGLIFTTALAINFETAKNLTVVLQPGIIGGALLLLLQLAYLPNIFIATLSYIFGAGIFLGSNTEISPMNFNLREIPAIPVLAALPTGEMPWLIAPTLMIFIFGWLNLKYLLKSPAFIKIKRQSILRFLVISIGGFAALGALSSGSLITANMSPVGVNIAAACLIVTAQLILVLLIQILLPKLISSLSRKGRVAS</sequence>